<dbReference type="Gene3D" id="1.20.58.1070">
    <property type="match status" value="1"/>
</dbReference>
<gene>
    <name evidence="1" type="ORF">BDFB_013881</name>
</gene>
<keyword evidence="2" id="KW-1185">Reference proteome</keyword>
<reference evidence="1 2" key="1">
    <citation type="submission" date="2017-03" db="EMBL/GenBank/DDBJ databases">
        <title>Genome of the blue death feigning beetle - Asbolus verrucosus.</title>
        <authorList>
            <person name="Rider S.D."/>
        </authorList>
    </citation>
    <scope>NUCLEOTIDE SEQUENCE [LARGE SCALE GENOMIC DNA]</scope>
    <source>
        <strain evidence="1">Butters</strain>
        <tissue evidence="1">Head and leg muscle</tissue>
    </source>
</reference>
<dbReference type="STRING" id="1661398.A0A482W667"/>
<comment type="caution">
    <text evidence="1">The sequence shown here is derived from an EMBL/GenBank/DDBJ whole genome shotgun (WGS) entry which is preliminary data.</text>
</comment>
<proteinExistence type="predicted"/>
<evidence type="ECO:0000313" key="1">
    <source>
        <dbReference type="EMBL" id="RZC40640.1"/>
    </source>
</evidence>
<sequence>MVRSNLDTDAAEEFYMPLNLFICIVARFYNQLDLADP</sequence>
<dbReference type="Proteomes" id="UP000292052">
    <property type="component" value="Unassembled WGS sequence"/>
</dbReference>
<dbReference type="AlphaFoldDB" id="A0A482W667"/>
<name>A0A482W667_ASBVE</name>
<organism evidence="1 2">
    <name type="scientific">Asbolus verrucosus</name>
    <name type="common">Desert ironclad beetle</name>
    <dbReference type="NCBI Taxonomy" id="1661398"/>
    <lineage>
        <taxon>Eukaryota</taxon>
        <taxon>Metazoa</taxon>
        <taxon>Ecdysozoa</taxon>
        <taxon>Arthropoda</taxon>
        <taxon>Hexapoda</taxon>
        <taxon>Insecta</taxon>
        <taxon>Pterygota</taxon>
        <taxon>Neoptera</taxon>
        <taxon>Endopterygota</taxon>
        <taxon>Coleoptera</taxon>
        <taxon>Polyphaga</taxon>
        <taxon>Cucujiformia</taxon>
        <taxon>Tenebrionidae</taxon>
        <taxon>Pimeliinae</taxon>
        <taxon>Asbolus</taxon>
    </lineage>
</organism>
<dbReference type="EMBL" id="QDEB01024388">
    <property type="protein sequence ID" value="RZC40640.1"/>
    <property type="molecule type" value="Genomic_DNA"/>
</dbReference>
<evidence type="ECO:0000313" key="2">
    <source>
        <dbReference type="Proteomes" id="UP000292052"/>
    </source>
</evidence>
<dbReference type="OrthoDB" id="428895at2759"/>
<accession>A0A482W667</accession>
<protein>
    <submittedName>
        <fullName evidence="1">SIP1 domain containing protein</fullName>
    </submittedName>
</protein>